<name>T1L5S9_TETUR</name>
<sequence>MKQRTVDDSESRGFEYEVHYMITTDLHGLVNSFSNWLMNSPDGHIKPWINGHPPNDTSNSVAFLLANLGFDVCKPYPEFWNFTFYEIAI</sequence>
<reference evidence="2" key="1">
    <citation type="submission" date="2011-08" db="EMBL/GenBank/DDBJ databases">
        <authorList>
            <person name="Rombauts S."/>
        </authorList>
    </citation>
    <scope>NUCLEOTIDE SEQUENCE</scope>
    <source>
        <strain evidence="2">London</strain>
    </source>
</reference>
<evidence type="ECO:0000313" key="1">
    <source>
        <dbReference type="EnsemblMetazoa" id="tetur53g00080.1"/>
    </source>
</evidence>
<organism evidence="1 2">
    <name type="scientific">Tetranychus urticae</name>
    <name type="common">Two-spotted spider mite</name>
    <dbReference type="NCBI Taxonomy" id="32264"/>
    <lineage>
        <taxon>Eukaryota</taxon>
        <taxon>Metazoa</taxon>
        <taxon>Ecdysozoa</taxon>
        <taxon>Arthropoda</taxon>
        <taxon>Chelicerata</taxon>
        <taxon>Arachnida</taxon>
        <taxon>Acari</taxon>
        <taxon>Acariformes</taxon>
        <taxon>Trombidiformes</taxon>
        <taxon>Prostigmata</taxon>
        <taxon>Eleutherengona</taxon>
        <taxon>Raphignathae</taxon>
        <taxon>Tetranychoidea</taxon>
        <taxon>Tetranychidae</taxon>
        <taxon>Tetranychus</taxon>
    </lineage>
</organism>
<evidence type="ECO:0000313" key="2">
    <source>
        <dbReference type="Proteomes" id="UP000015104"/>
    </source>
</evidence>
<protein>
    <submittedName>
        <fullName evidence="1">Uncharacterized protein</fullName>
    </submittedName>
</protein>
<dbReference type="EMBL" id="CAEY01001448">
    <property type="status" value="NOT_ANNOTATED_CDS"/>
    <property type="molecule type" value="Genomic_DNA"/>
</dbReference>
<keyword evidence="2" id="KW-1185">Reference proteome</keyword>
<dbReference type="EnsemblMetazoa" id="tetur53g00080.1">
    <property type="protein sequence ID" value="tetur53g00080.1"/>
    <property type="gene ID" value="tetur53g00080"/>
</dbReference>
<dbReference type="HOGENOM" id="CLU_2457703_0_0_1"/>
<dbReference type="AlphaFoldDB" id="T1L5S9"/>
<proteinExistence type="predicted"/>
<accession>T1L5S9</accession>
<dbReference type="Proteomes" id="UP000015104">
    <property type="component" value="Unassembled WGS sequence"/>
</dbReference>
<reference evidence="1" key="2">
    <citation type="submission" date="2015-06" db="UniProtKB">
        <authorList>
            <consortium name="EnsemblMetazoa"/>
        </authorList>
    </citation>
    <scope>IDENTIFICATION</scope>
</reference>